<comment type="caution">
    <text evidence="2">The sequence shown here is derived from an EMBL/GenBank/DDBJ whole genome shotgun (WGS) entry which is preliminary data.</text>
</comment>
<reference evidence="2 3" key="1">
    <citation type="submission" date="2020-08" db="EMBL/GenBank/DDBJ databases">
        <title>Genomic Encyclopedia of Type Strains, Phase IV (KMG-IV): sequencing the most valuable type-strain genomes for metagenomic binning, comparative biology and taxonomic classification.</title>
        <authorList>
            <person name="Goeker M."/>
        </authorList>
    </citation>
    <scope>NUCLEOTIDE SEQUENCE [LARGE SCALE GENOMIC DNA]</scope>
    <source>
        <strain evidence="2 3">DSM 103526</strain>
    </source>
</reference>
<evidence type="ECO:0000313" key="2">
    <source>
        <dbReference type="EMBL" id="MBB6214208.1"/>
    </source>
</evidence>
<feature type="region of interest" description="Disordered" evidence="1">
    <location>
        <begin position="1"/>
        <end position="34"/>
    </location>
</feature>
<accession>A0A841KQ22</accession>
<protein>
    <submittedName>
        <fullName evidence="2">Uncharacterized protein</fullName>
    </submittedName>
</protein>
<feature type="compositionally biased region" description="Polar residues" evidence="1">
    <location>
        <begin position="1"/>
        <end position="14"/>
    </location>
</feature>
<sequence>MDIKSISSGNQTVKYGQRKETENEREEKIKDNSQGVKLGDAVKYEKTENHKKKYITYDKTTVERLKAEADRRYSDLRRMVEELLRKQGMTFKGALKLESIEIDEETQQKAIEAIEEGGEYSVDAVATRIIDFAKAISGGDKDQIPVLKNAIKEGFEAAKKVFGGNLPDICEKTYHEVMERLDAWEKEN</sequence>
<evidence type="ECO:0000313" key="3">
    <source>
        <dbReference type="Proteomes" id="UP000579281"/>
    </source>
</evidence>
<gene>
    <name evidence="2" type="ORF">HNQ80_000277</name>
</gene>
<keyword evidence="3" id="KW-1185">Reference proteome</keyword>
<organism evidence="2 3">
    <name type="scientific">Anaerosolibacter carboniphilus</name>
    <dbReference type="NCBI Taxonomy" id="1417629"/>
    <lineage>
        <taxon>Bacteria</taxon>
        <taxon>Bacillati</taxon>
        <taxon>Bacillota</taxon>
        <taxon>Clostridia</taxon>
        <taxon>Peptostreptococcales</taxon>
        <taxon>Thermotaleaceae</taxon>
        <taxon>Anaerosolibacter</taxon>
    </lineage>
</organism>
<dbReference type="EMBL" id="JACHEN010000001">
    <property type="protein sequence ID" value="MBB6214208.1"/>
    <property type="molecule type" value="Genomic_DNA"/>
</dbReference>
<dbReference type="RefSeq" id="WP_184307395.1">
    <property type="nucleotide sequence ID" value="NZ_JACHEN010000001.1"/>
</dbReference>
<name>A0A841KQ22_9FIRM</name>
<dbReference type="Proteomes" id="UP000579281">
    <property type="component" value="Unassembled WGS sequence"/>
</dbReference>
<feature type="compositionally biased region" description="Basic and acidic residues" evidence="1">
    <location>
        <begin position="17"/>
        <end position="31"/>
    </location>
</feature>
<dbReference type="AlphaFoldDB" id="A0A841KQ22"/>
<proteinExistence type="predicted"/>
<evidence type="ECO:0000256" key="1">
    <source>
        <dbReference type="SAM" id="MobiDB-lite"/>
    </source>
</evidence>